<dbReference type="EMBL" id="VLXZ01000009">
    <property type="protein sequence ID" value="TSB45697.1"/>
    <property type="molecule type" value="Genomic_DNA"/>
</dbReference>
<dbReference type="Pfam" id="PF12670">
    <property type="entry name" value="DUF3792"/>
    <property type="match status" value="1"/>
</dbReference>
<dbReference type="AlphaFoldDB" id="A0A553ZW60"/>
<protein>
    <submittedName>
        <fullName evidence="2">TIGR04086 family membrane protein</fullName>
    </submittedName>
</protein>
<reference evidence="2 3" key="1">
    <citation type="submission" date="2019-07" db="EMBL/GenBank/DDBJ databases">
        <authorList>
            <person name="Park Y.J."/>
            <person name="Jeong S.E."/>
            <person name="Jung H.S."/>
        </authorList>
    </citation>
    <scope>NUCLEOTIDE SEQUENCE [LARGE SCALE GENOMIC DNA]</scope>
    <source>
        <strain evidence="3">P16(2019)</strain>
    </source>
</reference>
<name>A0A553ZW60_9BACI</name>
<gene>
    <name evidence="2" type="ORF">FN960_14510</name>
</gene>
<evidence type="ECO:0000313" key="3">
    <source>
        <dbReference type="Proteomes" id="UP000318521"/>
    </source>
</evidence>
<dbReference type="RefSeq" id="WP_143849465.1">
    <property type="nucleotide sequence ID" value="NZ_VLXZ01000009.1"/>
</dbReference>
<feature type="transmembrane region" description="Helical" evidence="1">
    <location>
        <begin position="7"/>
        <end position="32"/>
    </location>
</feature>
<organism evidence="2 3">
    <name type="scientific">Alkalicoccobacillus porphyridii</name>
    <dbReference type="NCBI Taxonomy" id="2597270"/>
    <lineage>
        <taxon>Bacteria</taxon>
        <taxon>Bacillati</taxon>
        <taxon>Bacillota</taxon>
        <taxon>Bacilli</taxon>
        <taxon>Bacillales</taxon>
        <taxon>Bacillaceae</taxon>
        <taxon>Alkalicoccobacillus</taxon>
    </lineage>
</organism>
<keyword evidence="1" id="KW-0472">Membrane</keyword>
<keyword evidence="3" id="KW-1185">Reference proteome</keyword>
<feature type="transmembrane region" description="Helical" evidence="1">
    <location>
        <begin position="101"/>
        <end position="122"/>
    </location>
</feature>
<comment type="caution">
    <text evidence="2">The sequence shown here is derived from an EMBL/GenBank/DDBJ whole genome shotgun (WGS) entry which is preliminary data.</text>
</comment>
<keyword evidence="1" id="KW-1133">Transmembrane helix</keyword>
<evidence type="ECO:0000313" key="2">
    <source>
        <dbReference type="EMBL" id="TSB45697.1"/>
    </source>
</evidence>
<dbReference type="NCBIfam" id="TIGR04086">
    <property type="entry name" value="TIGR04086_membr"/>
    <property type="match status" value="1"/>
</dbReference>
<keyword evidence="1" id="KW-0812">Transmembrane</keyword>
<proteinExistence type="predicted"/>
<feature type="transmembrane region" description="Helical" evidence="1">
    <location>
        <begin position="44"/>
        <end position="63"/>
    </location>
</feature>
<feature type="transmembrane region" description="Helical" evidence="1">
    <location>
        <begin position="70"/>
        <end position="89"/>
    </location>
</feature>
<dbReference type="OrthoDB" id="2988991at2"/>
<sequence>MNNRPFLPAIFSGLVVVMAGAILASLILASFLSLTSYTEHSIKWLILFLSFLCLFIGGFVSGAKAKSKGWIAGGLTALLFTIIAYSVSTLGYNEPFTSSQILLHGGYLITGAIGGMLGVNLLRS</sequence>
<dbReference type="Proteomes" id="UP000318521">
    <property type="component" value="Unassembled WGS sequence"/>
</dbReference>
<dbReference type="InterPro" id="IPR023804">
    <property type="entry name" value="DUF3792_TM"/>
</dbReference>
<evidence type="ECO:0000256" key="1">
    <source>
        <dbReference type="SAM" id="Phobius"/>
    </source>
</evidence>
<accession>A0A553ZW60</accession>